<dbReference type="EMBL" id="JBDPZD010000001">
    <property type="protein sequence ID" value="MEO3690941.1"/>
    <property type="molecule type" value="Genomic_DNA"/>
</dbReference>
<gene>
    <name evidence="3" type="ORF">ABDJ85_05620</name>
</gene>
<organism evidence="3 4">
    <name type="scientific">Roseateles paludis</name>
    <dbReference type="NCBI Taxonomy" id="3145238"/>
    <lineage>
        <taxon>Bacteria</taxon>
        <taxon>Pseudomonadati</taxon>
        <taxon>Pseudomonadota</taxon>
        <taxon>Betaproteobacteria</taxon>
        <taxon>Burkholderiales</taxon>
        <taxon>Sphaerotilaceae</taxon>
        <taxon>Roseateles</taxon>
    </lineage>
</organism>
<evidence type="ECO:0000313" key="4">
    <source>
        <dbReference type="Proteomes" id="UP001495147"/>
    </source>
</evidence>
<accession>A0ABV0FZV1</accession>
<dbReference type="PANTHER" id="PTHR43649">
    <property type="entry name" value="ARABINOSE-BINDING PROTEIN-RELATED"/>
    <property type="match status" value="1"/>
</dbReference>
<comment type="caution">
    <text evidence="3">The sequence shown here is derived from an EMBL/GenBank/DDBJ whole genome shotgun (WGS) entry which is preliminary data.</text>
</comment>
<dbReference type="PANTHER" id="PTHR43649:SF32">
    <property type="entry name" value="SUGAR BINDING SECRETED PROTEIN"/>
    <property type="match status" value="1"/>
</dbReference>
<dbReference type="Gene3D" id="3.40.190.10">
    <property type="entry name" value="Periplasmic binding protein-like II"/>
    <property type="match status" value="1"/>
</dbReference>
<sequence>MKRRHFLAATGTAGTWRISNAAPAPQRLVVAAFPLVDKIVEAAMPAWQAQHPGVEVQVISKQYADHHTAMTTALSTSGSGSASMPDVMALESTYMGRFSLGQGLENLSATPFNAERHREAFTPFAFEQARNRQGGIVALPADIGPGTLLYRKDLLDRAGLTEADLTRSWESYVDSGRKLKAATGARLIGDVKLLKDIMIRSGAAPGDGMFYDAQQRPLVTSPRFVRAFELCRQVRREGLDGGVEVWRNDWAESLKRGRLATEMSGAWMVGQLANWVAPETRGLWRSAPLPEQTYVSYGGTYYVIPRRSDPARKALAWSLIQTMTLDRQRQLDTFRAQDAFPALLAAQEDPFFDEPLPFLGGQRARLLWRDLARKIRAQAPHRQATFAQEVINGELDNVLAYGKDVRTALADAERVLALRAKR</sequence>
<evidence type="ECO:0000256" key="1">
    <source>
        <dbReference type="ARBA" id="ARBA00004418"/>
    </source>
</evidence>
<protein>
    <submittedName>
        <fullName evidence="3">Extracellular solute-binding protein</fullName>
    </submittedName>
</protein>
<comment type="similarity">
    <text evidence="2">Belongs to the bacterial solute-binding protein 1 family.</text>
</comment>
<dbReference type="Pfam" id="PF01547">
    <property type="entry name" value="SBP_bac_1"/>
    <property type="match status" value="1"/>
</dbReference>
<keyword evidence="4" id="KW-1185">Reference proteome</keyword>
<evidence type="ECO:0000256" key="2">
    <source>
        <dbReference type="ARBA" id="ARBA00008520"/>
    </source>
</evidence>
<proteinExistence type="inferred from homology"/>
<dbReference type="Proteomes" id="UP001495147">
    <property type="component" value="Unassembled WGS sequence"/>
</dbReference>
<dbReference type="SUPFAM" id="SSF53850">
    <property type="entry name" value="Periplasmic binding protein-like II"/>
    <property type="match status" value="1"/>
</dbReference>
<reference evidence="3 4" key="1">
    <citation type="submission" date="2024-05" db="EMBL/GenBank/DDBJ databases">
        <title>Roseateles sp. DJS-2-20 16S ribosomal RNA gene Genome sequencing and assembly.</title>
        <authorList>
            <person name="Woo H."/>
        </authorList>
    </citation>
    <scope>NUCLEOTIDE SEQUENCE [LARGE SCALE GENOMIC DNA]</scope>
    <source>
        <strain evidence="3 4">DJS-2-20</strain>
    </source>
</reference>
<dbReference type="RefSeq" id="WP_347703755.1">
    <property type="nucleotide sequence ID" value="NZ_JBDPZD010000001.1"/>
</dbReference>
<comment type="subcellular location">
    <subcellularLocation>
        <location evidence="1">Periplasm</location>
    </subcellularLocation>
</comment>
<dbReference type="InterPro" id="IPR050490">
    <property type="entry name" value="Bact_solute-bd_prot1"/>
</dbReference>
<evidence type="ECO:0000313" key="3">
    <source>
        <dbReference type="EMBL" id="MEO3690941.1"/>
    </source>
</evidence>
<dbReference type="InterPro" id="IPR006059">
    <property type="entry name" value="SBP"/>
</dbReference>
<name>A0ABV0FZV1_9BURK</name>